<evidence type="ECO:0000259" key="2">
    <source>
        <dbReference type="Pfam" id="PF03528"/>
    </source>
</evidence>
<dbReference type="Ensembl" id="ENSPTIT00000026800.1">
    <property type="protein sequence ID" value="ENSPTIP00000022381.1"/>
    <property type="gene ID" value="ENSPTIG00000019215.1"/>
</dbReference>
<name>A0A8C9KT12_PANTA</name>
<evidence type="ECO:0000313" key="4">
    <source>
        <dbReference type="Proteomes" id="UP000675900"/>
    </source>
</evidence>
<dbReference type="GeneTree" id="ENSGT00530000063743"/>
<evidence type="ECO:0000313" key="3">
    <source>
        <dbReference type="Ensembl" id="ENSPTIP00000022381.1"/>
    </source>
</evidence>
<sequence>MKAVAEVSESTKAEAVAAVQRQCQEEVASLQAILKDSISSYEAQITSLKQQQQQDCEEKERELGRLKQLLSRAHPLDSLEKQMEKVGVTSPGPGI</sequence>
<feature type="domain" description="Rabaptin coiled-coil" evidence="2">
    <location>
        <begin position="1"/>
        <end position="86"/>
    </location>
</feature>
<dbReference type="InterPro" id="IPR003914">
    <property type="entry name" value="Rabaptin"/>
</dbReference>
<dbReference type="InterPro" id="IPR018514">
    <property type="entry name" value="Rabaptin_CC"/>
</dbReference>
<dbReference type="AlphaFoldDB" id="A0A8C9KT12"/>
<dbReference type="PANTHER" id="PTHR31179:SF6">
    <property type="entry name" value="RAB GTPASE-BINDING EFFECTOR PROTEIN 2"/>
    <property type="match status" value="1"/>
</dbReference>
<evidence type="ECO:0000256" key="1">
    <source>
        <dbReference type="SAM" id="Coils"/>
    </source>
</evidence>
<reference evidence="3" key="2">
    <citation type="submission" date="2025-09" db="UniProtKB">
        <authorList>
            <consortium name="Ensembl"/>
        </authorList>
    </citation>
    <scope>IDENTIFICATION</scope>
</reference>
<dbReference type="Pfam" id="PF03528">
    <property type="entry name" value="Rabaptin"/>
    <property type="match status" value="1"/>
</dbReference>
<feature type="coiled-coil region" evidence="1">
    <location>
        <begin position="42"/>
        <end position="69"/>
    </location>
</feature>
<accession>A0A8C9KT12</accession>
<organism evidence="3 4">
    <name type="scientific">Panthera tigris altaica</name>
    <name type="common">Siberian tiger</name>
    <dbReference type="NCBI Taxonomy" id="74533"/>
    <lineage>
        <taxon>Eukaryota</taxon>
        <taxon>Metazoa</taxon>
        <taxon>Chordata</taxon>
        <taxon>Craniata</taxon>
        <taxon>Vertebrata</taxon>
        <taxon>Euteleostomi</taxon>
        <taxon>Mammalia</taxon>
        <taxon>Eutheria</taxon>
        <taxon>Laurasiatheria</taxon>
        <taxon>Carnivora</taxon>
        <taxon>Feliformia</taxon>
        <taxon>Felidae</taxon>
        <taxon>Pantherinae</taxon>
        <taxon>Panthera</taxon>
    </lineage>
</organism>
<proteinExistence type="predicted"/>
<keyword evidence="4" id="KW-1185">Reference proteome</keyword>
<protein>
    <recommendedName>
        <fullName evidence="2">Rabaptin coiled-coil domain-containing protein</fullName>
    </recommendedName>
</protein>
<dbReference type="PANTHER" id="PTHR31179">
    <property type="entry name" value="RAB GTPASE-BINDING EFFECTOR PROTEIN"/>
    <property type="match status" value="1"/>
</dbReference>
<dbReference type="GO" id="GO:0008083">
    <property type="term" value="F:growth factor activity"/>
    <property type="evidence" value="ECO:0007669"/>
    <property type="project" value="InterPro"/>
</dbReference>
<dbReference type="Proteomes" id="UP000675900">
    <property type="component" value="Unassembled WGS sequence"/>
</dbReference>
<reference evidence="3" key="1">
    <citation type="submission" date="2025-08" db="UniProtKB">
        <authorList>
            <consortium name="Ensembl"/>
        </authorList>
    </citation>
    <scope>IDENTIFICATION</scope>
</reference>
<dbReference type="GO" id="GO:0005096">
    <property type="term" value="F:GTPase activator activity"/>
    <property type="evidence" value="ECO:0007669"/>
    <property type="project" value="InterPro"/>
</dbReference>
<keyword evidence="1" id="KW-0175">Coiled coil</keyword>
<dbReference type="GO" id="GO:0006897">
    <property type="term" value="P:endocytosis"/>
    <property type="evidence" value="ECO:0007669"/>
    <property type="project" value="InterPro"/>
</dbReference>